<dbReference type="GO" id="GO:0005829">
    <property type="term" value="C:cytosol"/>
    <property type="evidence" value="ECO:0007669"/>
    <property type="project" value="TreeGrafter"/>
</dbReference>
<keyword evidence="1 4" id="KW-0378">Hydrolase</keyword>
<dbReference type="InterPro" id="IPR019963">
    <property type="entry name" value="FL_hydrolase_MqnB"/>
</dbReference>
<dbReference type="EC" id="3.2.2.26" evidence="1 2"/>
<dbReference type="PANTHER" id="PTHR46832:SF2">
    <property type="entry name" value="FUTALOSINE HYDROLASE"/>
    <property type="match status" value="1"/>
</dbReference>
<dbReference type="GO" id="GO:0019284">
    <property type="term" value="P:L-methionine salvage from S-adenosylmethionine"/>
    <property type="evidence" value="ECO:0007669"/>
    <property type="project" value="TreeGrafter"/>
</dbReference>
<dbReference type="PANTHER" id="PTHR46832">
    <property type="entry name" value="5'-METHYLTHIOADENOSINE/S-ADENOSYLHOMOCYSTEINE NUCLEOSIDASE"/>
    <property type="match status" value="1"/>
</dbReference>
<dbReference type="RefSeq" id="WP_015404377.1">
    <property type="nucleotide sequence ID" value="NC_020304.1"/>
</dbReference>
<dbReference type="Gene3D" id="3.40.50.1580">
    <property type="entry name" value="Nucleoside phosphorylase domain"/>
    <property type="match status" value="1"/>
</dbReference>
<dbReference type="KEGG" id="dsf:UWK_02144"/>
<evidence type="ECO:0000256" key="2">
    <source>
        <dbReference type="NCBIfam" id="TIGR03664"/>
    </source>
</evidence>
<feature type="domain" description="Nucleoside phosphorylase" evidence="3">
    <location>
        <begin position="29"/>
        <end position="220"/>
    </location>
</feature>
<evidence type="ECO:0000256" key="1">
    <source>
        <dbReference type="HAMAP-Rule" id="MF_00991"/>
    </source>
</evidence>
<dbReference type="CDD" id="cd17766">
    <property type="entry name" value="futalosine_nucleosidase_MqnB"/>
    <property type="match status" value="1"/>
</dbReference>
<reference evidence="5" key="1">
    <citation type="journal article" date="2013" name="Stand. Genomic Sci.">
        <title>Complete genome sequence of Desulfocapsa sulfexigens, a marine deltaproteobacterium specialized in disproportionating inorganic sulfur compounds.</title>
        <authorList>
            <person name="Finster K.W."/>
            <person name="Kjeldsen K.U."/>
            <person name="Kube M."/>
            <person name="Reinhardt R."/>
            <person name="Mussmann M."/>
            <person name="Amann R."/>
            <person name="Schreiber L."/>
        </authorList>
    </citation>
    <scope>NUCLEOTIDE SEQUENCE [LARGE SCALE GENOMIC DNA]</scope>
    <source>
        <strain evidence="5">DSM 10523 / SB164P1</strain>
    </source>
</reference>
<name>M1PAK8_DESSD</name>
<dbReference type="GO" id="GO:0009234">
    <property type="term" value="P:menaquinone biosynthetic process"/>
    <property type="evidence" value="ECO:0007669"/>
    <property type="project" value="UniProtKB-UniRule"/>
</dbReference>
<dbReference type="EMBL" id="CP003985">
    <property type="protein sequence ID" value="AGF78687.1"/>
    <property type="molecule type" value="Genomic_DNA"/>
</dbReference>
<dbReference type="UniPathway" id="UPA00079"/>
<dbReference type="GO" id="GO:0009116">
    <property type="term" value="P:nucleoside metabolic process"/>
    <property type="evidence" value="ECO:0007669"/>
    <property type="project" value="InterPro"/>
</dbReference>
<dbReference type="NCBIfam" id="TIGR03664">
    <property type="entry name" value="fut_nucase"/>
    <property type="match status" value="1"/>
</dbReference>
<protein>
    <recommendedName>
        <fullName evidence="1 2">Futalosine hydrolase</fullName>
        <shortName evidence="1">FL hydrolase</shortName>
        <ecNumber evidence="1 2">3.2.2.26</ecNumber>
    </recommendedName>
    <alternativeName>
        <fullName evidence="1">Futalosine nucleosidase</fullName>
    </alternativeName>
    <alternativeName>
        <fullName evidence="1">Menaquinone biosynthetic enzyme MqnB</fullName>
    </alternativeName>
</protein>
<comment type="function">
    <text evidence="1">Catalyzes the hydrolysis of futalosine (FL) to dehypoxanthine futalosine (DHFL) and hypoxanthine, a step in the biosynthesis of menaquinone (MK, vitamin K2).</text>
</comment>
<keyword evidence="4" id="KW-0326">Glycosidase</keyword>
<dbReference type="STRING" id="1167006.UWK_02144"/>
<dbReference type="InterPro" id="IPR035994">
    <property type="entry name" value="Nucleoside_phosphorylase_sf"/>
</dbReference>
<comment type="pathway">
    <text evidence="1">Quinol/quinone metabolism; menaquinone biosynthesis.</text>
</comment>
<dbReference type="SUPFAM" id="SSF53167">
    <property type="entry name" value="Purine and uridine phosphorylases"/>
    <property type="match status" value="1"/>
</dbReference>
<evidence type="ECO:0000313" key="4">
    <source>
        <dbReference type="EMBL" id="AGF78687.1"/>
    </source>
</evidence>
<comment type="similarity">
    <text evidence="1">Belongs to the PNP/UDP phosphorylase family. Futalosine hydrolase subfamily.</text>
</comment>
<accession>M1PAK8</accession>
<keyword evidence="5" id="KW-1185">Reference proteome</keyword>
<dbReference type="AlphaFoldDB" id="M1PAK8"/>
<evidence type="ECO:0000259" key="3">
    <source>
        <dbReference type="Pfam" id="PF01048"/>
    </source>
</evidence>
<dbReference type="Proteomes" id="UP000011721">
    <property type="component" value="Chromosome"/>
</dbReference>
<dbReference type="HOGENOM" id="CLU_031248_3_1_7"/>
<dbReference type="eggNOG" id="COG0775">
    <property type="taxonomic scope" value="Bacteria"/>
</dbReference>
<proteinExistence type="inferred from homology"/>
<dbReference type="GO" id="GO:0008782">
    <property type="term" value="F:adenosylhomocysteine nucleosidase activity"/>
    <property type="evidence" value="ECO:0007669"/>
    <property type="project" value="TreeGrafter"/>
</dbReference>
<evidence type="ECO:0000313" key="5">
    <source>
        <dbReference type="Proteomes" id="UP000011721"/>
    </source>
</evidence>
<keyword evidence="1" id="KW-0474">Menaquinone biosynthesis</keyword>
<organism evidence="4 5">
    <name type="scientific">Desulfocapsa sulfexigens (strain DSM 10523 / SB164P1)</name>
    <dbReference type="NCBI Taxonomy" id="1167006"/>
    <lineage>
        <taxon>Bacteria</taxon>
        <taxon>Pseudomonadati</taxon>
        <taxon>Thermodesulfobacteriota</taxon>
        <taxon>Desulfobulbia</taxon>
        <taxon>Desulfobulbales</taxon>
        <taxon>Desulfocapsaceae</taxon>
        <taxon>Desulfocapsa</taxon>
    </lineage>
</organism>
<dbReference type="Pfam" id="PF01048">
    <property type="entry name" value="PNP_UDP_1"/>
    <property type="match status" value="1"/>
</dbReference>
<dbReference type="InterPro" id="IPR000845">
    <property type="entry name" value="Nucleoside_phosphorylase_d"/>
</dbReference>
<dbReference type="GO" id="GO:0008930">
    <property type="term" value="F:methylthioadenosine nucleosidase activity"/>
    <property type="evidence" value="ECO:0007669"/>
    <property type="project" value="TreeGrafter"/>
</dbReference>
<dbReference type="HAMAP" id="MF_00991">
    <property type="entry name" value="MqnB"/>
    <property type="match status" value="1"/>
</dbReference>
<gene>
    <name evidence="1" type="primary">mqnB</name>
    <name evidence="4" type="ordered locus">UWK_02144</name>
</gene>
<sequence length="224" mass="25045">MFLVVCATEFELQSLLDYSVCKADEWMSLVTGVGMVETAFNLTRFLEREKSKGENGIHAVLNLGVAGAYLADGEKQADLLQICFAEKEFFGDMGICYPDRMEPLAEDLLHRFQYVLDSDLLNRAESLLEENGLQVRRGNFVTVCGVSATAGRGAMLRQRYDALCENMEGAAVARICEEYMLPLLEMRAVSNYVEDRDLTRWKLKEACDQAGKAAAMLLKGLKNE</sequence>
<comment type="catalytic activity">
    <reaction evidence="1">
        <text>futalosine + H2O = dehypoxanthine futalosine + hypoxanthine</text>
        <dbReference type="Rhea" id="RHEA:25904"/>
        <dbReference type="ChEBI" id="CHEBI:15377"/>
        <dbReference type="ChEBI" id="CHEBI:17368"/>
        <dbReference type="ChEBI" id="CHEBI:58863"/>
        <dbReference type="ChEBI" id="CHEBI:58864"/>
        <dbReference type="EC" id="3.2.2.26"/>
    </reaction>
</comment>